<dbReference type="PANTHER" id="PTHR45789:SF3">
    <property type="entry name" value="TRANSCRIPTION FACTOR SOX-5"/>
    <property type="match status" value="1"/>
</dbReference>
<evidence type="ECO:0000256" key="8">
    <source>
        <dbReference type="PROSITE-ProRule" id="PRU00267"/>
    </source>
</evidence>
<keyword evidence="4 9" id="KW-0175">Coiled coil</keyword>
<dbReference type="EMBL" id="HAEE01000477">
    <property type="protein sequence ID" value="SBR20493.1"/>
    <property type="molecule type" value="Transcribed_RNA"/>
</dbReference>
<feature type="compositionally biased region" description="Basic and acidic residues" evidence="10">
    <location>
        <begin position="745"/>
        <end position="760"/>
    </location>
</feature>
<dbReference type="SMART" id="SM00398">
    <property type="entry name" value="HMG"/>
    <property type="match status" value="1"/>
</dbReference>
<dbReference type="GO" id="GO:0000981">
    <property type="term" value="F:DNA-binding transcription factor activity, RNA polymerase II-specific"/>
    <property type="evidence" value="ECO:0007669"/>
    <property type="project" value="TreeGrafter"/>
</dbReference>
<dbReference type="AlphaFoldDB" id="A0A1A8JKP4"/>
<keyword evidence="6" id="KW-0804">Transcription</keyword>
<organism evidence="12">
    <name type="scientific">Nothobranchius kuhntae</name>
    <name type="common">Beira killifish</name>
    <dbReference type="NCBI Taxonomy" id="321403"/>
    <lineage>
        <taxon>Eukaryota</taxon>
        <taxon>Metazoa</taxon>
        <taxon>Chordata</taxon>
        <taxon>Craniata</taxon>
        <taxon>Vertebrata</taxon>
        <taxon>Euteleostomi</taxon>
        <taxon>Actinopterygii</taxon>
        <taxon>Neopterygii</taxon>
        <taxon>Teleostei</taxon>
        <taxon>Neoteleostei</taxon>
        <taxon>Acanthomorphata</taxon>
        <taxon>Ovalentaria</taxon>
        <taxon>Atherinomorphae</taxon>
        <taxon>Cyprinodontiformes</taxon>
        <taxon>Nothobranchiidae</taxon>
        <taxon>Nothobranchius</taxon>
    </lineage>
</organism>
<dbReference type="InterPro" id="IPR009071">
    <property type="entry name" value="HMG_box_dom"/>
</dbReference>
<feature type="region of interest" description="Disordered" evidence="10">
    <location>
        <begin position="73"/>
        <end position="143"/>
    </location>
</feature>
<comment type="subcellular location">
    <subcellularLocation>
        <location evidence="1">Nucleus</location>
    </subcellularLocation>
</comment>
<protein>
    <submittedName>
        <fullName evidence="12">SRY-box containing gene 5</fullName>
    </submittedName>
</protein>
<accession>A0A1A8JKP4</accession>
<sequence>MLLLSRETDPYSSMLTEPELPQECNRMSSKRPASPYGGTDGEVTMATSRQRVEDDESEGLGGVIHLPLASYCGKVSPRSPPNRNLDSPLVTEHDGTKGSSLSPYPLHNATSPGKEEGGGGGRPCSDGGLATGTLGTPERRKGSLADVVDTLKQRKMEELIKNEPEEAPSIERLLSKDWKDKLLAMGSGHIGEIKGTPDSLAEKERQLMGMIGQLSSLREQLLAAHEEQKKLAASQMEKQRQQMELAKQQQDQIARQQQQLLQQQHKINLLQQQIQQVQGQLPPLMIPVFPPDQRTLAAAAAQQGFLVPPGFNYKPGCSDPYPLQLIPTTMAAAAAATPGLGPLQLQQLYAAQLAAMQVSPGAKQHGGSLPPQANLGTHSPPTNTHPQSDKGRSPPPTNKTKDSEGAQPLNLSAKPKASESKSPNSPPTSPQVPAAAAATKLGPTGSMKHSAVPSSVGGPPARVSSIADLLSSLSSTAYLNDHEAVSKAFAEARQMKEQLKGEQQVLDAKLASVSNLSLNNGRSDKDKAALESLSQQLKQQAEDKFSHAMLDFTMSGDSDGSPSVSDSRIFREARGRSSNEPHIKRPMNAFMVWAKDERRKILQAFPDMHNSNISKILGSRWKAMTNLEKQPYYEEQARLSKQHLEKYPDYKYKPRPKRTCLVDGKKLRIGEYKAIMRSRRQEMRQYFSVGQQGQLPLNSAGMVYPSALSMAGMPSPQMPSEHSSMSSSPEPNANHHQIPNMSGLKGDEPRIKEEELRLDDSNGDVYDDFDYEDEEADYASDNENHITQ</sequence>
<feature type="domain" description="HMG box" evidence="11">
    <location>
        <begin position="583"/>
        <end position="651"/>
    </location>
</feature>
<dbReference type="GO" id="GO:0032332">
    <property type="term" value="P:positive regulation of chondrocyte differentiation"/>
    <property type="evidence" value="ECO:0007669"/>
    <property type="project" value="TreeGrafter"/>
</dbReference>
<evidence type="ECO:0000256" key="1">
    <source>
        <dbReference type="ARBA" id="ARBA00004123"/>
    </source>
</evidence>
<name>A0A1A8JKP4_NOTKU</name>
<feature type="region of interest" description="Disordered" evidence="10">
    <location>
        <begin position="361"/>
        <end position="461"/>
    </location>
</feature>
<dbReference type="InterPro" id="IPR051356">
    <property type="entry name" value="SOX/SOX-like_TF"/>
</dbReference>
<keyword evidence="2" id="KW-0221">Differentiation</keyword>
<dbReference type="FunFam" id="1.10.30.10:FF:000003">
    <property type="entry name" value="Putative transcription factor SOX-6"/>
    <property type="match status" value="1"/>
</dbReference>
<evidence type="ECO:0000256" key="3">
    <source>
        <dbReference type="ARBA" id="ARBA00023015"/>
    </source>
</evidence>
<feature type="region of interest" description="Disordered" evidence="10">
    <location>
        <begin position="711"/>
        <end position="788"/>
    </location>
</feature>
<reference evidence="12" key="2">
    <citation type="submission" date="2016-06" db="EMBL/GenBank/DDBJ databases">
        <title>The genome of a short-lived fish provides insights into sex chromosome evolution and the genetic control of aging.</title>
        <authorList>
            <person name="Reichwald K."/>
            <person name="Felder M."/>
            <person name="Petzold A."/>
            <person name="Koch P."/>
            <person name="Groth M."/>
            <person name="Platzer M."/>
        </authorList>
    </citation>
    <scope>NUCLEOTIDE SEQUENCE</scope>
    <source>
        <tissue evidence="12">Brain</tissue>
    </source>
</reference>
<evidence type="ECO:0000256" key="6">
    <source>
        <dbReference type="ARBA" id="ARBA00023163"/>
    </source>
</evidence>
<keyword evidence="5 8" id="KW-0238">DNA-binding</keyword>
<dbReference type="Pfam" id="PF00505">
    <property type="entry name" value="HMG_box"/>
    <property type="match status" value="1"/>
</dbReference>
<feature type="compositionally biased region" description="Polar residues" evidence="10">
    <location>
        <begin position="374"/>
        <end position="386"/>
    </location>
</feature>
<dbReference type="GO" id="GO:0005634">
    <property type="term" value="C:nucleus"/>
    <property type="evidence" value="ECO:0007669"/>
    <property type="project" value="UniProtKB-SubCell"/>
</dbReference>
<feature type="region of interest" description="Disordered" evidence="10">
    <location>
        <begin position="1"/>
        <end position="43"/>
    </location>
</feature>
<dbReference type="PANTHER" id="PTHR45789">
    <property type="entry name" value="FI18025P1"/>
    <property type="match status" value="1"/>
</dbReference>
<dbReference type="EMBL" id="HAED01021639">
    <property type="protein sequence ID" value="SBR08367.1"/>
    <property type="molecule type" value="Transcribed_RNA"/>
</dbReference>
<evidence type="ECO:0000256" key="5">
    <source>
        <dbReference type="ARBA" id="ARBA00023125"/>
    </source>
</evidence>
<dbReference type="InterPro" id="IPR036910">
    <property type="entry name" value="HMG_box_dom_sf"/>
</dbReference>
<keyword evidence="3" id="KW-0805">Transcription regulation</keyword>
<feature type="compositionally biased region" description="Acidic residues" evidence="10">
    <location>
        <begin position="761"/>
        <end position="780"/>
    </location>
</feature>
<feature type="compositionally biased region" description="Low complexity" evidence="10">
    <location>
        <begin position="713"/>
        <end position="731"/>
    </location>
</feature>
<feature type="DNA-binding region" description="HMG box" evidence="8">
    <location>
        <begin position="583"/>
        <end position="651"/>
    </location>
</feature>
<evidence type="ECO:0000313" key="12">
    <source>
        <dbReference type="EMBL" id="SBR20493.1"/>
    </source>
</evidence>
<evidence type="ECO:0000259" key="11">
    <source>
        <dbReference type="PROSITE" id="PS50118"/>
    </source>
</evidence>
<dbReference type="GO" id="GO:0045165">
    <property type="term" value="P:cell fate commitment"/>
    <property type="evidence" value="ECO:0007669"/>
    <property type="project" value="TreeGrafter"/>
</dbReference>
<gene>
    <name evidence="12" type="primary">SOX5</name>
</gene>
<dbReference type="GO" id="GO:0000978">
    <property type="term" value="F:RNA polymerase II cis-regulatory region sequence-specific DNA binding"/>
    <property type="evidence" value="ECO:0007669"/>
    <property type="project" value="TreeGrafter"/>
</dbReference>
<keyword evidence="7 8" id="KW-0539">Nucleus</keyword>
<proteinExistence type="predicted"/>
<feature type="coiled-coil region" evidence="9">
    <location>
        <begin position="200"/>
        <end position="280"/>
    </location>
</feature>
<reference evidence="12" key="1">
    <citation type="submission" date="2016-05" db="EMBL/GenBank/DDBJ databases">
        <authorList>
            <person name="Lavstsen T."/>
            <person name="Jespersen J.S."/>
        </authorList>
    </citation>
    <scope>NUCLEOTIDE SEQUENCE</scope>
    <source>
        <tissue evidence="12">Brain</tissue>
    </source>
</reference>
<dbReference type="CDD" id="cd22042">
    <property type="entry name" value="HMG-box_EGL13-like"/>
    <property type="match status" value="1"/>
</dbReference>
<evidence type="ECO:0000256" key="9">
    <source>
        <dbReference type="SAM" id="Coils"/>
    </source>
</evidence>
<dbReference type="PROSITE" id="PS50118">
    <property type="entry name" value="HMG_BOX_2"/>
    <property type="match status" value="1"/>
</dbReference>
<feature type="compositionally biased region" description="Low complexity" evidence="10">
    <location>
        <begin position="412"/>
        <end position="423"/>
    </location>
</feature>
<evidence type="ECO:0000256" key="2">
    <source>
        <dbReference type="ARBA" id="ARBA00022782"/>
    </source>
</evidence>
<dbReference type="SUPFAM" id="SSF47095">
    <property type="entry name" value="HMG-box"/>
    <property type="match status" value="1"/>
</dbReference>
<evidence type="ECO:0000256" key="7">
    <source>
        <dbReference type="ARBA" id="ARBA00023242"/>
    </source>
</evidence>
<dbReference type="Gene3D" id="1.10.30.10">
    <property type="entry name" value="High mobility group box domain"/>
    <property type="match status" value="1"/>
</dbReference>
<evidence type="ECO:0000256" key="10">
    <source>
        <dbReference type="SAM" id="MobiDB-lite"/>
    </source>
</evidence>
<evidence type="ECO:0000256" key="4">
    <source>
        <dbReference type="ARBA" id="ARBA00023054"/>
    </source>
</evidence>